<dbReference type="InterPro" id="IPR036885">
    <property type="entry name" value="SWIB_MDM2_dom_sf"/>
</dbReference>
<evidence type="ECO:0000259" key="5">
    <source>
        <dbReference type="PROSITE" id="PS51925"/>
    </source>
</evidence>
<dbReference type="InterPro" id="IPR001950">
    <property type="entry name" value="SUI1"/>
</dbReference>
<dbReference type="CDD" id="cd11608">
    <property type="entry name" value="eIF2D_C"/>
    <property type="match status" value="1"/>
</dbReference>
<reference evidence="6" key="1">
    <citation type="submission" date="2021-01" db="UniProtKB">
        <authorList>
            <consortium name="EnsemblMetazoa"/>
        </authorList>
    </citation>
    <scope>IDENTIFICATION</scope>
</reference>
<dbReference type="InterPro" id="IPR058886">
    <property type="entry name" value="SWIB_eIF2D"/>
</dbReference>
<dbReference type="GeneID" id="136817436"/>
<evidence type="ECO:0008006" key="8">
    <source>
        <dbReference type="Google" id="ProtNLM"/>
    </source>
</evidence>
<dbReference type="InterPro" id="IPR057429">
    <property type="entry name" value="WH_eIF2D"/>
</dbReference>
<evidence type="ECO:0000256" key="1">
    <source>
        <dbReference type="ARBA" id="ARBA00010359"/>
    </source>
</evidence>
<comment type="similarity">
    <text evidence="1">Belongs to the eIF2D family.</text>
</comment>
<evidence type="ECO:0000256" key="3">
    <source>
        <dbReference type="SAM" id="MobiDB-lite"/>
    </source>
</evidence>
<dbReference type="SUPFAM" id="SSF47592">
    <property type="entry name" value="SWIB/MDM2 domain"/>
    <property type="match status" value="1"/>
</dbReference>
<dbReference type="PROSITE" id="PS51925">
    <property type="entry name" value="SWIB_MDM2"/>
    <property type="match status" value="1"/>
</dbReference>
<dbReference type="SUPFAM" id="SSF88697">
    <property type="entry name" value="PUA domain-like"/>
    <property type="match status" value="1"/>
</dbReference>
<dbReference type="GO" id="GO:0001731">
    <property type="term" value="P:formation of translation preinitiation complex"/>
    <property type="evidence" value="ECO:0007669"/>
    <property type="project" value="InterPro"/>
</dbReference>
<protein>
    <recommendedName>
        <fullName evidence="8">Ligatin</fullName>
    </recommendedName>
</protein>
<dbReference type="Pfam" id="PF26292">
    <property type="entry name" value="PUA_elF2D"/>
    <property type="match status" value="1"/>
</dbReference>
<dbReference type="Pfam" id="PF17832">
    <property type="entry name" value="Pre-PUA"/>
    <property type="match status" value="1"/>
</dbReference>
<keyword evidence="2" id="KW-0963">Cytoplasm</keyword>
<evidence type="ECO:0000259" key="4">
    <source>
        <dbReference type="PROSITE" id="PS50296"/>
    </source>
</evidence>
<dbReference type="InterPro" id="IPR039757">
    <property type="entry name" value="EIF2D"/>
</dbReference>
<feature type="domain" description="SUI1" evidence="4">
    <location>
        <begin position="488"/>
        <end position="562"/>
    </location>
</feature>
<dbReference type="AlphaFoldDB" id="A0A7M5XES9"/>
<dbReference type="GO" id="GO:0003743">
    <property type="term" value="F:translation initiation factor activity"/>
    <property type="evidence" value="ECO:0007669"/>
    <property type="project" value="InterPro"/>
</dbReference>
<dbReference type="InterPro" id="IPR003121">
    <property type="entry name" value="SWIB_MDM2_domain"/>
</dbReference>
<keyword evidence="7" id="KW-1185">Reference proteome</keyword>
<feature type="region of interest" description="Disordered" evidence="3">
    <location>
        <begin position="212"/>
        <end position="253"/>
    </location>
</feature>
<evidence type="ECO:0000313" key="6">
    <source>
        <dbReference type="EnsemblMetazoa" id="CLYHEMP022212.1"/>
    </source>
</evidence>
<dbReference type="PROSITE" id="PS50296">
    <property type="entry name" value="SUI1"/>
    <property type="match status" value="1"/>
</dbReference>
<dbReference type="FunFam" id="3.10.400.20:FF:000002">
    <property type="entry name" value="Eukaryotic translation initiation factor 2D"/>
    <property type="match status" value="1"/>
</dbReference>
<dbReference type="SUPFAM" id="SSF55159">
    <property type="entry name" value="eIF1-like"/>
    <property type="match status" value="1"/>
</dbReference>
<dbReference type="Proteomes" id="UP000594262">
    <property type="component" value="Unplaced"/>
</dbReference>
<evidence type="ECO:0000256" key="2">
    <source>
        <dbReference type="ARBA" id="ARBA00022490"/>
    </source>
</evidence>
<dbReference type="Gene3D" id="1.10.245.10">
    <property type="entry name" value="SWIB/MDM2 domain"/>
    <property type="match status" value="1"/>
</dbReference>
<dbReference type="Pfam" id="PF01253">
    <property type="entry name" value="SUI1"/>
    <property type="match status" value="1"/>
</dbReference>
<dbReference type="EnsemblMetazoa" id="CLYHEMT022212.1">
    <property type="protein sequence ID" value="CLYHEMP022212.1"/>
    <property type="gene ID" value="CLYHEMG022212"/>
</dbReference>
<dbReference type="InterPro" id="IPR048248">
    <property type="entry name" value="PUA_eIF2d-like"/>
</dbReference>
<dbReference type="PROSITE" id="PS50890">
    <property type="entry name" value="PUA"/>
    <property type="match status" value="1"/>
</dbReference>
<evidence type="ECO:0000313" key="7">
    <source>
        <dbReference type="Proteomes" id="UP000594262"/>
    </source>
</evidence>
<dbReference type="CDD" id="cd21156">
    <property type="entry name" value="PUA_eIF2d-like"/>
    <property type="match status" value="1"/>
</dbReference>
<dbReference type="InterPro" id="IPR039759">
    <property type="entry name" value="eIF2D_SUI1"/>
</dbReference>
<dbReference type="InterPro" id="IPR048247">
    <property type="entry name" value="eIF2D_N"/>
</dbReference>
<dbReference type="CDD" id="cd11610">
    <property type="entry name" value="eIF2D_N"/>
    <property type="match status" value="1"/>
</dbReference>
<dbReference type="Gene3D" id="3.10.400.20">
    <property type="match status" value="1"/>
</dbReference>
<dbReference type="PANTHER" id="PTHR12217:SF4">
    <property type="entry name" value="EUKARYOTIC TRANSLATION INITIATION FACTOR 2D"/>
    <property type="match status" value="1"/>
</dbReference>
<feature type="domain" description="DM2" evidence="5">
    <location>
        <begin position="382"/>
        <end position="467"/>
    </location>
</feature>
<dbReference type="Pfam" id="PF25304">
    <property type="entry name" value="WHD_eIF2D"/>
    <property type="match status" value="1"/>
</dbReference>
<dbReference type="RefSeq" id="XP_066929869.1">
    <property type="nucleotide sequence ID" value="XM_067073768.1"/>
</dbReference>
<accession>A0A7M5XES9</accession>
<dbReference type="OrthoDB" id="199771at2759"/>
<dbReference type="PANTHER" id="PTHR12217">
    <property type="entry name" value="EUKARYOTIC TRANSLATION INITIATION FACTOR 2D"/>
    <property type="match status" value="1"/>
</dbReference>
<dbReference type="InterPro" id="IPR041366">
    <property type="entry name" value="Pre-PUA"/>
</dbReference>
<dbReference type="Pfam" id="PF26291">
    <property type="entry name" value="SWIB_eIF2D"/>
    <property type="match status" value="1"/>
</dbReference>
<proteinExistence type="inferred from homology"/>
<sequence>MFKKPFKVKTNTAIRGSERRKIRETISKTFPEIPKETLTSLIPNKEEMSVMKILTYSERNVTCYCLKKNPIFFEVEGCILPTVYTLWQHPNLILSFRTFPNVLNNLQGGADLMFPGIIPPATGFGDFHKDQIAAVTLLGNGAAVAVGITTCSKRDIETGGPQGKKLTIYHCVKDHLWAAGDKSTIPIIEENSVQISSLTDQSDFATTLENLEDDNVEEKDEPNETEILSPETINEGDKTEAACEEEDEPRLSPQEEMDQLLNNCFCQAVINSKKAELPMLVTKFASQYLHPACPEGQRIDVKKSSYKKMSKFLSEMVSRGIIEMKEFQKGVESITKINQENETLREFKQSDFAKLAKEMKELHLQEKKDEETKNKQGVEIRELFSVSGKTIPFFKEIGISKGCVLASPDIRKLLMEYVKKKELIDPNNKKFVRLDPLLTDVLFKKGEHQEKLTWDKLMSHMVENMNPCCEIAIPGEKPIIRKGKMECIEVTTEKRMGNKKVTLVKNLDQYGIDLKDFAQELQQMAASSTALHEIPVGKNDRFAVQVQGVQTKHVKTLLDRRNIPKKYIKGLDNIDGKKKR</sequence>
<dbReference type="Gene3D" id="3.30.780.10">
    <property type="entry name" value="SUI1-like domain"/>
    <property type="match status" value="1"/>
</dbReference>
<organism evidence="6 7">
    <name type="scientific">Clytia hemisphaerica</name>
    <dbReference type="NCBI Taxonomy" id="252671"/>
    <lineage>
        <taxon>Eukaryota</taxon>
        <taxon>Metazoa</taxon>
        <taxon>Cnidaria</taxon>
        <taxon>Hydrozoa</taxon>
        <taxon>Hydroidolina</taxon>
        <taxon>Leptothecata</taxon>
        <taxon>Obeliida</taxon>
        <taxon>Clytiidae</taxon>
        <taxon>Clytia</taxon>
    </lineage>
</organism>
<dbReference type="InterPro" id="IPR036877">
    <property type="entry name" value="SUI1_dom_sf"/>
</dbReference>
<name>A0A7M5XES9_9CNID</name>
<feature type="compositionally biased region" description="Acidic residues" evidence="3">
    <location>
        <begin position="212"/>
        <end position="224"/>
    </location>
</feature>
<dbReference type="InterPro" id="IPR015947">
    <property type="entry name" value="PUA-like_sf"/>
</dbReference>